<dbReference type="KEGG" id="vg:1497280"/>
<keyword evidence="4" id="KW-0810">Translation regulation</keyword>
<comment type="subcellular location">
    <subcellularLocation>
        <location evidence="1">Host cytoplasm</location>
    </subcellularLocation>
</comment>
<feature type="coiled-coil region" evidence="7">
    <location>
        <begin position="1"/>
        <end position="46"/>
    </location>
</feature>
<dbReference type="SUPFAM" id="SSF55658">
    <property type="entry name" value="L9 N-domain-like"/>
    <property type="match status" value="1"/>
</dbReference>
<dbReference type="Gene3D" id="3.40.970.10">
    <property type="entry name" value="Ribonuclease H1, N-terminal domain"/>
    <property type="match status" value="1"/>
</dbReference>
<protein>
    <recommendedName>
        <fullName evidence="3">Transactivator/viroplasmin protein</fullName>
    </recommendedName>
    <alternativeName>
        <fullName evidence="6">Inclusion body matrix protein</fullName>
    </alternativeName>
</protein>
<evidence type="ECO:0000259" key="8">
    <source>
        <dbReference type="Pfam" id="PF01693"/>
    </source>
</evidence>
<dbReference type="OrthoDB" id="12709at10239"/>
<dbReference type="InterPro" id="IPR037056">
    <property type="entry name" value="RNase_H1_N_sf"/>
</dbReference>
<reference evidence="9" key="1">
    <citation type="submission" date="1994-08" db="EMBL/GenBank/DDBJ databases">
        <title>Organization and transcription of the peanut chlorotic streak caulimovirus genome.</title>
        <authorList>
            <person name="Richins R.D."/>
        </authorList>
    </citation>
    <scope>NUCLEOTIDE SEQUENCE [LARGE SCALE GENOMIC DNA]</scope>
    <source>
        <strain evidence="9">K1</strain>
    </source>
</reference>
<keyword evidence="5" id="KW-1035">Host cytoplasm</keyword>
<sequence>MEDIFKMISEKKEKLKEEIEEKRSLVSRLQKEISDKEKELSALSQTEQSLGLSIKKEQPEKLVIQSSSEKYDEEERAKRYYVIYNGPGKGIYDEWGKASLFITGVKGIRHKKFLSKKEAQDSFNEENKEAAKTAEVSKAYLEKLQSPKPQTSRMVNLGKIPSPRTIDHILTKADLQEKARLTKKIYDDDYMFLKKYSDDDKQTSIYPVDSKSLGAKAVVLPEADNIKTYMLYQCGFIHAIYFKSLDIFRYFPENMKRAIQVYAQRMLKAEKGMREGFLRIYSTNPEFDESGEVVQPAIQLCQIGGSNSNYPVMGVIEDVDELEAFLHNYTYILQKGISVQGRINYSAKSTIIWSQQARKPSEQDIQILTEFLLRTVKNEFNFSAEVKQEICLRLQRDFSEDHVCQLCEQSSGDLEPIKEE</sequence>
<dbReference type="Proteomes" id="UP000201271">
    <property type="component" value="Segment"/>
</dbReference>
<evidence type="ECO:0000256" key="5">
    <source>
        <dbReference type="ARBA" id="ARBA00023200"/>
    </source>
</evidence>
<evidence type="ECO:0000256" key="7">
    <source>
        <dbReference type="SAM" id="Coils"/>
    </source>
</evidence>
<evidence type="ECO:0000256" key="6">
    <source>
        <dbReference type="ARBA" id="ARBA00030758"/>
    </source>
</evidence>
<evidence type="ECO:0000256" key="2">
    <source>
        <dbReference type="ARBA" id="ARBA00008884"/>
    </source>
</evidence>
<organism evidence="9">
    <name type="scientific">Peanut chlorotic streak virus</name>
    <dbReference type="NCBI Taxonomy" id="35593"/>
    <lineage>
        <taxon>Viruses</taxon>
        <taxon>Riboviria</taxon>
        <taxon>Pararnavirae</taxon>
        <taxon>Artverviricota</taxon>
        <taxon>Revtraviricetes</taxon>
        <taxon>Ortervirales</taxon>
        <taxon>Caulimoviridae</taxon>
        <taxon>Soymovirus</taxon>
        <taxon>Soymovirus virgarachidis</taxon>
    </lineage>
</organism>
<evidence type="ECO:0000256" key="4">
    <source>
        <dbReference type="ARBA" id="ARBA00022845"/>
    </source>
</evidence>
<evidence type="ECO:0000256" key="3">
    <source>
        <dbReference type="ARBA" id="ARBA00017800"/>
    </source>
</evidence>
<feature type="domain" description="Ribonuclease H1 N-terminal" evidence="8">
    <location>
        <begin position="79"/>
        <end position="121"/>
    </location>
</feature>
<dbReference type="InterPro" id="IPR009027">
    <property type="entry name" value="Ribosomal_bL9/RNase_H1_N"/>
</dbReference>
<dbReference type="EMBL" id="U13988">
    <property type="protein sequence ID" value="AAA50241.1"/>
    <property type="molecule type" value="Genomic_DNA"/>
</dbReference>
<dbReference type="RefSeq" id="NP_042514.1">
    <property type="nucleotide sequence ID" value="NC_001634.1"/>
</dbReference>
<name>Q84683_9VIRU</name>
<evidence type="ECO:0000256" key="1">
    <source>
        <dbReference type="ARBA" id="ARBA00004192"/>
    </source>
</evidence>
<accession>Q84683</accession>
<keyword evidence="7" id="KW-0175">Coiled coil</keyword>
<dbReference type="Pfam" id="PF01693">
    <property type="entry name" value="Cauli_VI"/>
    <property type="match status" value="1"/>
</dbReference>
<keyword evidence="10" id="KW-1185">Reference proteome</keyword>
<dbReference type="InterPro" id="IPR011320">
    <property type="entry name" value="RNase_H1_N"/>
</dbReference>
<dbReference type="GeneID" id="1497280"/>
<dbReference type="GO" id="GO:0030430">
    <property type="term" value="C:host cell cytoplasm"/>
    <property type="evidence" value="ECO:0007669"/>
    <property type="project" value="UniProtKB-SubCell"/>
</dbReference>
<evidence type="ECO:0000313" key="10">
    <source>
        <dbReference type="Proteomes" id="UP000201271"/>
    </source>
</evidence>
<comment type="similarity">
    <text evidence="2">Belongs to the caulimoviridae viroplasmin family.</text>
</comment>
<proteinExistence type="inferred from homology"/>
<evidence type="ECO:0000313" key="9">
    <source>
        <dbReference type="EMBL" id="AAA50241.1"/>
    </source>
</evidence>